<dbReference type="AlphaFoldDB" id="A0A2B7XGD2"/>
<proteinExistence type="predicted"/>
<dbReference type="Pfam" id="PF11374">
    <property type="entry name" value="DUF3176"/>
    <property type="match status" value="1"/>
</dbReference>
<reference evidence="3 4" key="1">
    <citation type="submission" date="2017-10" db="EMBL/GenBank/DDBJ databases">
        <title>Comparative genomics in systemic dimorphic fungi from Ajellomycetaceae.</title>
        <authorList>
            <person name="Munoz J.F."/>
            <person name="Mcewen J.G."/>
            <person name="Clay O.K."/>
            <person name="Cuomo C.A."/>
        </authorList>
    </citation>
    <scope>NUCLEOTIDE SEQUENCE [LARGE SCALE GENOMIC DNA]</scope>
    <source>
        <strain evidence="3 4">UAMH130</strain>
    </source>
</reference>
<evidence type="ECO:0000313" key="3">
    <source>
        <dbReference type="EMBL" id="PGH07831.1"/>
    </source>
</evidence>
<name>A0A2B7XGD2_9EURO</name>
<feature type="transmembrane region" description="Helical" evidence="2">
    <location>
        <begin position="157"/>
        <end position="175"/>
    </location>
</feature>
<evidence type="ECO:0000256" key="1">
    <source>
        <dbReference type="SAM" id="MobiDB-lite"/>
    </source>
</evidence>
<evidence type="ECO:0000313" key="4">
    <source>
        <dbReference type="Proteomes" id="UP000224080"/>
    </source>
</evidence>
<feature type="transmembrane region" description="Helical" evidence="2">
    <location>
        <begin position="90"/>
        <end position="115"/>
    </location>
</feature>
<comment type="caution">
    <text evidence="3">The sequence shown here is derived from an EMBL/GenBank/DDBJ whole genome shotgun (WGS) entry which is preliminary data.</text>
</comment>
<protein>
    <recommendedName>
        <fullName evidence="5">DUF3176 domain containing protein</fullName>
    </recommendedName>
</protein>
<keyword evidence="2" id="KW-0812">Transmembrane</keyword>
<evidence type="ECO:0008006" key="5">
    <source>
        <dbReference type="Google" id="ProtNLM"/>
    </source>
</evidence>
<gene>
    <name evidence="3" type="ORF">GX51_01541</name>
</gene>
<accession>A0A2B7XGD2</accession>
<organism evidence="3 4">
    <name type="scientific">Blastomyces parvus</name>
    <dbReference type="NCBI Taxonomy" id="2060905"/>
    <lineage>
        <taxon>Eukaryota</taxon>
        <taxon>Fungi</taxon>
        <taxon>Dikarya</taxon>
        <taxon>Ascomycota</taxon>
        <taxon>Pezizomycotina</taxon>
        <taxon>Eurotiomycetes</taxon>
        <taxon>Eurotiomycetidae</taxon>
        <taxon>Onygenales</taxon>
        <taxon>Ajellomycetaceae</taxon>
        <taxon>Blastomyces</taxon>
    </lineage>
</organism>
<dbReference type="Proteomes" id="UP000224080">
    <property type="component" value="Unassembled WGS sequence"/>
</dbReference>
<evidence type="ECO:0000256" key="2">
    <source>
        <dbReference type="SAM" id="Phobius"/>
    </source>
</evidence>
<feature type="transmembrane region" description="Helical" evidence="2">
    <location>
        <begin position="509"/>
        <end position="532"/>
    </location>
</feature>
<keyword evidence="2" id="KW-0472">Membrane</keyword>
<sequence length="602" mass="66392">MSHSYQSLHKPSPEVGGNWDKGPNASSEEISDHATTHHDQSSRNWYSRFVIDWWLWEIGACVTSLLALGTTVALLAVYSGKPEPELPKYITLNAIISILTNVVKLSLTAAVTAAISQLKWVWLKDMRPLQDLQIFDDASRGLEGSLYILFHLRGRHLVCLGALITIVAMALEPFMQQLVVYPVGLVYREDGNALVLRTDNVTYLAQGMLLIYYQAGSMDFGVTRGIMNALYNRDSAPELEPFCPTGNCTWPVFHSIGVCSRCVDMADKVKMEGACTPGDLLMAKNCTISLQHGIPIVNPYEGAGVAASHIAWLLNYIPHGDYLTAAGSPQIDGNFAGIHNPLIALGWLEIDYSSLTNTTPIARAMECMFTYCLERYNVSVKAGVSTIKTEPVHLASMDQQSGWNVTAPLLPEKDKEKITTFVVDDNAGHSVWKNLILELVGNASTWDVSTEYFVPSNTFVSVAGTIETDAKVHLLETIARSITYTLLQPSNQTVAGLTGIPRPFVEVRWAWVILPAIVVFTTILFLCLAMLWSKRHNVPVWKSSYLALLYHGLEPPVDDKSRFTRMSDLSNHAANVRVRLATSTGDNYELQEGGGEVVDGTR</sequence>
<keyword evidence="2" id="KW-1133">Transmembrane helix</keyword>
<dbReference type="EMBL" id="PDNC01000012">
    <property type="protein sequence ID" value="PGH07831.1"/>
    <property type="molecule type" value="Genomic_DNA"/>
</dbReference>
<dbReference type="OrthoDB" id="5376804at2759"/>
<feature type="region of interest" description="Disordered" evidence="1">
    <location>
        <begin position="1"/>
        <end position="35"/>
    </location>
</feature>
<keyword evidence="4" id="KW-1185">Reference proteome</keyword>
<dbReference type="STRING" id="2060905.A0A2B7XGD2"/>
<feature type="transmembrane region" description="Helical" evidence="2">
    <location>
        <begin position="53"/>
        <end position="78"/>
    </location>
</feature>
<dbReference type="InterPro" id="IPR021514">
    <property type="entry name" value="DUF3176"/>
</dbReference>
<dbReference type="PANTHER" id="PTHR35394">
    <property type="entry name" value="DUF3176 DOMAIN-CONTAINING PROTEIN"/>
    <property type="match status" value="1"/>
</dbReference>
<dbReference type="PANTHER" id="PTHR35394:SF5">
    <property type="entry name" value="DUF3176 DOMAIN-CONTAINING PROTEIN"/>
    <property type="match status" value="1"/>
</dbReference>